<dbReference type="AlphaFoldDB" id="A0A5C6TUB0"/>
<proteinExistence type="predicted"/>
<comment type="caution">
    <text evidence="2">The sequence shown here is derived from an EMBL/GenBank/DDBJ whole genome shotgun (WGS) entry which is preliminary data.</text>
</comment>
<organism evidence="2 3">
    <name type="scientific">Allosphingosinicella ginsenosidimutans</name>
    <dbReference type="NCBI Taxonomy" id="1176539"/>
    <lineage>
        <taxon>Bacteria</taxon>
        <taxon>Pseudomonadati</taxon>
        <taxon>Pseudomonadota</taxon>
        <taxon>Alphaproteobacteria</taxon>
        <taxon>Sphingomonadales</taxon>
        <taxon>Sphingomonadaceae</taxon>
        <taxon>Allosphingosinicella</taxon>
    </lineage>
</organism>
<evidence type="ECO:0000313" key="3">
    <source>
        <dbReference type="Proteomes" id="UP000321249"/>
    </source>
</evidence>
<keyword evidence="3" id="KW-1185">Reference proteome</keyword>
<sequence length="125" mass="12828">MKLASCIAAILFAAASPAIATGTILCRSTINPTDGPALALSIGDDGIFQARLVQGGPAFITGVGAGAPTIAQSWIDANRLSLDIVAAGSGARLARLDARRRAGDDYVGLLDYAGRSWRVRCQEVG</sequence>
<reference evidence="2 3" key="1">
    <citation type="journal article" date="2015" name="J. Microbiol.">
        <title>Sphingosinicella ginsenosidimutans sp. nov., with ginsenoside converting activity.</title>
        <authorList>
            <person name="Kim J.K."/>
            <person name="Kang M.S."/>
            <person name="Park S.C."/>
            <person name="Kim K.M."/>
            <person name="Choi K."/>
            <person name="Yoon M.H."/>
            <person name="Im W.T."/>
        </authorList>
    </citation>
    <scope>NUCLEOTIDE SEQUENCE [LARGE SCALE GENOMIC DNA]</scope>
    <source>
        <strain evidence="2 3">BS-11</strain>
    </source>
</reference>
<evidence type="ECO:0000256" key="1">
    <source>
        <dbReference type="SAM" id="SignalP"/>
    </source>
</evidence>
<dbReference type="EMBL" id="VOQQ01000001">
    <property type="protein sequence ID" value="TXC63856.1"/>
    <property type="molecule type" value="Genomic_DNA"/>
</dbReference>
<feature type="chain" id="PRO_5023065504" evidence="1">
    <location>
        <begin position="21"/>
        <end position="125"/>
    </location>
</feature>
<dbReference type="Proteomes" id="UP000321249">
    <property type="component" value="Unassembled WGS sequence"/>
</dbReference>
<feature type="signal peptide" evidence="1">
    <location>
        <begin position="1"/>
        <end position="20"/>
    </location>
</feature>
<keyword evidence="1" id="KW-0732">Signal</keyword>
<dbReference type="RefSeq" id="WP_147043264.1">
    <property type="nucleotide sequence ID" value="NZ_BAABIR010000004.1"/>
</dbReference>
<protein>
    <submittedName>
        <fullName evidence="2">Uncharacterized protein</fullName>
    </submittedName>
</protein>
<accession>A0A5C6TUB0</accession>
<gene>
    <name evidence="2" type="ORF">FRZ32_09425</name>
</gene>
<evidence type="ECO:0000313" key="2">
    <source>
        <dbReference type="EMBL" id="TXC63856.1"/>
    </source>
</evidence>
<name>A0A5C6TUB0_9SPHN</name>